<protein>
    <submittedName>
        <fullName evidence="1">Uncharacterized protein</fullName>
    </submittedName>
</protein>
<dbReference type="Proteomes" id="UP000245911">
    <property type="component" value="Unassembled WGS sequence"/>
</dbReference>
<keyword evidence="2" id="KW-1185">Reference proteome</keyword>
<gene>
    <name evidence="1" type="ORF">DDE20_13790</name>
</gene>
<sequence>MGNLQPIACLGIARPRGLRQGGRGRAGVGAGRAAAFLVVSHMASLSAPPQQVLRFIAQSLRLRVVKLRAARIARTPTRAAIAQGYPPEMTRRYDDRPL</sequence>
<accession>A0A2T8HRX1</accession>
<evidence type="ECO:0000313" key="2">
    <source>
        <dbReference type="Proteomes" id="UP000245911"/>
    </source>
</evidence>
<name>A0A2T8HRX1_9RHOB</name>
<evidence type="ECO:0000313" key="1">
    <source>
        <dbReference type="EMBL" id="PVH28177.1"/>
    </source>
</evidence>
<dbReference type="EMBL" id="QDKM01000006">
    <property type="protein sequence ID" value="PVH28177.1"/>
    <property type="molecule type" value="Genomic_DNA"/>
</dbReference>
<organism evidence="1 2">
    <name type="scientific">Pararhodobacter oceanensis</name>
    <dbReference type="NCBI Taxonomy" id="2172121"/>
    <lineage>
        <taxon>Bacteria</taxon>
        <taxon>Pseudomonadati</taxon>
        <taxon>Pseudomonadota</taxon>
        <taxon>Alphaproteobacteria</taxon>
        <taxon>Rhodobacterales</taxon>
        <taxon>Paracoccaceae</taxon>
        <taxon>Pararhodobacter</taxon>
    </lineage>
</organism>
<reference evidence="1 2" key="1">
    <citation type="submission" date="2018-04" db="EMBL/GenBank/DDBJ databases">
        <title>Pararhodobacter oceanense sp. nov., isolated from marine intertidal sediment.</title>
        <authorList>
            <person name="Wang X.-L."/>
            <person name="Du Z.-J."/>
        </authorList>
    </citation>
    <scope>NUCLEOTIDE SEQUENCE [LARGE SCALE GENOMIC DNA]</scope>
    <source>
        <strain evidence="1 2">AM505</strain>
    </source>
</reference>
<comment type="caution">
    <text evidence="1">The sequence shown here is derived from an EMBL/GenBank/DDBJ whole genome shotgun (WGS) entry which is preliminary data.</text>
</comment>
<dbReference type="AlphaFoldDB" id="A0A2T8HRX1"/>
<proteinExistence type="predicted"/>